<feature type="active site" evidence="3">
    <location>
        <position position="333"/>
    </location>
</feature>
<dbReference type="RefSeq" id="WP_219041261.1">
    <property type="nucleotide sequence ID" value="NZ_JAHWDF010000024.1"/>
</dbReference>
<evidence type="ECO:0000313" key="6">
    <source>
        <dbReference type="Proteomes" id="UP000719267"/>
    </source>
</evidence>
<dbReference type="HAMAP" id="MF_00037">
    <property type="entry name" value="MurB"/>
    <property type="match status" value="1"/>
</dbReference>
<comment type="subcellular location">
    <subcellularLocation>
        <location evidence="3">Cytoplasm</location>
    </subcellularLocation>
</comment>
<gene>
    <name evidence="3 5" type="primary">murB</name>
    <name evidence="5" type="ORF">KW502_14410</name>
</gene>
<accession>A0ABS6W530</accession>
<dbReference type="InterPro" id="IPR011601">
    <property type="entry name" value="MurB_C"/>
</dbReference>
<protein>
    <recommendedName>
        <fullName evidence="1 3">UDP-N-acetylenolpyruvoylglucosamine reductase</fullName>
        <ecNumber evidence="3">1.3.1.98</ecNumber>
    </recommendedName>
    <alternativeName>
        <fullName evidence="2 3">UDP-N-acetylmuramate dehydrogenase</fullName>
    </alternativeName>
</protein>
<organism evidence="5 6">
    <name type="scientific">Mesonia aestuariivivens</name>
    <dbReference type="NCBI Taxonomy" id="2796128"/>
    <lineage>
        <taxon>Bacteria</taxon>
        <taxon>Pseudomonadati</taxon>
        <taxon>Bacteroidota</taxon>
        <taxon>Flavobacteriia</taxon>
        <taxon>Flavobacteriales</taxon>
        <taxon>Flavobacteriaceae</taxon>
        <taxon>Mesonia</taxon>
    </lineage>
</organism>
<feature type="active site" description="Proton donor" evidence="3">
    <location>
        <position position="237"/>
    </location>
</feature>
<dbReference type="EC" id="1.3.1.98" evidence="3"/>
<keyword evidence="3" id="KW-0573">Peptidoglycan synthesis</keyword>
<dbReference type="InterPro" id="IPR003170">
    <property type="entry name" value="MurB"/>
</dbReference>
<name>A0ABS6W530_9FLAO</name>
<reference evidence="5 6" key="1">
    <citation type="submission" date="2021-07" db="EMBL/GenBank/DDBJ databases">
        <title>Mesonia aestuariivivens sp. nov., isolated from a tidal flat.</title>
        <authorList>
            <person name="Kim Y.-O."/>
            <person name="Yoon J.-H."/>
        </authorList>
    </citation>
    <scope>NUCLEOTIDE SEQUENCE [LARGE SCALE GENOMIC DNA]</scope>
    <source>
        <strain evidence="5 6">JHPTF-M18</strain>
    </source>
</reference>
<keyword evidence="6" id="KW-1185">Reference proteome</keyword>
<keyword evidence="3" id="KW-0132">Cell division</keyword>
<feature type="active site" evidence="3">
    <location>
        <position position="162"/>
    </location>
</feature>
<evidence type="ECO:0000256" key="2">
    <source>
        <dbReference type="ARBA" id="ARBA00031026"/>
    </source>
</evidence>
<dbReference type="EMBL" id="JAHWDF010000024">
    <property type="protein sequence ID" value="MBW2962978.1"/>
    <property type="molecule type" value="Genomic_DNA"/>
</dbReference>
<keyword evidence="3" id="KW-0131">Cell cycle</keyword>
<dbReference type="InterPro" id="IPR006094">
    <property type="entry name" value="Oxid_FAD_bind_N"/>
</dbReference>
<comment type="pathway">
    <text evidence="3">Cell wall biogenesis; peptidoglycan biosynthesis.</text>
</comment>
<keyword evidence="3" id="KW-0274">FAD</keyword>
<keyword evidence="3" id="KW-0521">NADP</keyword>
<comment type="function">
    <text evidence="3">Cell wall formation.</text>
</comment>
<dbReference type="NCBIfam" id="NF010478">
    <property type="entry name" value="PRK13903.1"/>
    <property type="match status" value="1"/>
</dbReference>
<dbReference type="GO" id="GO:0008762">
    <property type="term" value="F:UDP-N-acetylmuramate dehydrogenase activity"/>
    <property type="evidence" value="ECO:0007669"/>
    <property type="project" value="UniProtKB-EC"/>
</dbReference>
<keyword evidence="3 5" id="KW-0560">Oxidoreductase</keyword>
<comment type="catalytic activity">
    <reaction evidence="3">
        <text>UDP-N-acetyl-alpha-D-muramate + NADP(+) = UDP-N-acetyl-3-O-(1-carboxyvinyl)-alpha-D-glucosamine + NADPH + H(+)</text>
        <dbReference type="Rhea" id="RHEA:12248"/>
        <dbReference type="ChEBI" id="CHEBI:15378"/>
        <dbReference type="ChEBI" id="CHEBI:57783"/>
        <dbReference type="ChEBI" id="CHEBI:58349"/>
        <dbReference type="ChEBI" id="CHEBI:68483"/>
        <dbReference type="ChEBI" id="CHEBI:70757"/>
        <dbReference type="EC" id="1.3.1.98"/>
    </reaction>
</comment>
<comment type="cofactor">
    <cofactor evidence="3">
        <name>FAD</name>
        <dbReference type="ChEBI" id="CHEBI:57692"/>
    </cofactor>
</comment>
<dbReference type="InterPro" id="IPR016166">
    <property type="entry name" value="FAD-bd_PCMH"/>
</dbReference>
<comment type="similarity">
    <text evidence="3">Belongs to the MurB family.</text>
</comment>
<evidence type="ECO:0000313" key="5">
    <source>
        <dbReference type="EMBL" id="MBW2962978.1"/>
    </source>
</evidence>
<dbReference type="PANTHER" id="PTHR21071:SF4">
    <property type="entry name" value="UDP-N-ACETYLENOLPYRUVOYLGLUCOSAMINE REDUCTASE"/>
    <property type="match status" value="1"/>
</dbReference>
<dbReference type="PANTHER" id="PTHR21071">
    <property type="entry name" value="UDP-N-ACETYLENOLPYRUVOYLGLUCOSAMINE REDUCTASE"/>
    <property type="match status" value="1"/>
</dbReference>
<keyword evidence="3" id="KW-0963">Cytoplasm</keyword>
<dbReference type="Pfam" id="PF02873">
    <property type="entry name" value="MurB_C"/>
    <property type="match status" value="1"/>
</dbReference>
<feature type="domain" description="FAD-binding PCMH-type" evidence="4">
    <location>
        <begin position="17"/>
        <end position="186"/>
    </location>
</feature>
<keyword evidence="3" id="KW-0961">Cell wall biogenesis/degradation</keyword>
<proteinExistence type="inferred from homology"/>
<sequence>MRKEKNFSLKDYNTFGIAAKAKTFVEITNEEELKEVLKQVYASELFVLGGGSNCLFTKDFEATVLHINLKGKQVVHETEDEVFLKVNAGENWHELVLFCVENNYGGMENLSLIPGQVGTSPIQNIGAYGVELKDVFAECEAIHMQTLEKRIFTKEECKFGYRNSIFKNEIKGEYIITSVTFQLTKNNHQLKTGYGAILNELDKKGISDPSIKDISDVVIAIRQQKLPNPKEIGNSGSFFKNPIVSAAAFNKLQEKFPEVPSYQISEKEIKVPAGWLIDQAGFKGYRDGDAGIHKHQALVLVNYGEATGEDLLNLAKLIQQKIQKKFEIFLEMEVNIIK</sequence>
<keyword evidence="3" id="KW-0133">Cell shape</keyword>
<dbReference type="NCBIfam" id="NF000755">
    <property type="entry name" value="PRK00046.1"/>
    <property type="match status" value="1"/>
</dbReference>
<dbReference type="NCBIfam" id="TIGR00179">
    <property type="entry name" value="murB"/>
    <property type="match status" value="1"/>
</dbReference>
<dbReference type="PROSITE" id="PS51387">
    <property type="entry name" value="FAD_PCMH"/>
    <property type="match status" value="1"/>
</dbReference>
<evidence type="ECO:0000256" key="3">
    <source>
        <dbReference type="HAMAP-Rule" id="MF_00037"/>
    </source>
</evidence>
<evidence type="ECO:0000259" key="4">
    <source>
        <dbReference type="PROSITE" id="PS51387"/>
    </source>
</evidence>
<evidence type="ECO:0000256" key="1">
    <source>
        <dbReference type="ARBA" id="ARBA00015188"/>
    </source>
</evidence>
<keyword evidence="3" id="KW-0285">Flavoprotein</keyword>
<dbReference type="Proteomes" id="UP000719267">
    <property type="component" value="Unassembled WGS sequence"/>
</dbReference>
<comment type="caution">
    <text evidence="5">The sequence shown here is derived from an EMBL/GenBank/DDBJ whole genome shotgun (WGS) entry which is preliminary data.</text>
</comment>
<dbReference type="Pfam" id="PF01565">
    <property type="entry name" value="FAD_binding_4"/>
    <property type="match status" value="1"/>
</dbReference>